<dbReference type="GO" id="GO:0016020">
    <property type="term" value="C:membrane"/>
    <property type="evidence" value="ECO:0007669"/>
    <property type="project" value="UniProtKB-SubCell"/>
</dbReference>
<accession>A0A151X7E7</accession>
<gene>
    <name evidence="8" type="ORF">ALC60_04873</name>
</gene>
<dbReference type="AlphaFoldDB" id="A0A151X7E7"/>
<reference evidence="8 9" key="1">
    <citation type="submission" date="2015-09" db="EMBL/GenBank/DDBJ databases">
        <title>Trachymyrmex zeteki WGS genome.</title>
        <authorList>
            <person name="Nygaard S."/>
            <person name="Hu H."/>
            <person name="Boomsma J."/>
            <person name="Zhang G."/>
        </authorList>
    </citation>
    <scope>NUCLEOTIDE SEQUENCE [LARGE SCALE GENOMIC DNA]</scope>
    <source>
        <strain evidence="8">Tzet28-1</strain>
        <tissue evidence="8">Whole body</tissue>
    </source>
</reference>
<protein>
    <recommendedName>
        <fullName evidence="3">Chloride channel CLIC-like protein 1</fullName>
    </recommendedName>
</protein>
<dbReference type="STRING" id="64791.A0A151X7E7"/>
<evidence type="ECO:0000256" key="7">
    <source>
        <dbReference type="SAM" id="Phobius"/>
    </source>
</evidence>
<evidence type="ECO:0000256" key="6">
    <source>
        <dbReference type="ARBA" id="ARBA00023136"/>
    </source>
</evidence>
<dbReference type="PANTHER" id="PTHR34093">
    <property type="entry name" value="CHLORIDE CHANNEL CLIC-LIKE PROTEIN 1"/>
    <property type="match status" value="1"/>
</dbReference>
<comment type="similarity">
    <text evidence="2">Belongs to the chloride channel MCLC family.</text>
</comment>
<proteinExistence type="inferred from homology"/>
<evidence type="ECO:0000256" key="4">
    <source>
        <dbReference type="ARBA" id="ARBA00022692"/>
    </source>
</evidence>
<evidence type="ECO:0000313" key="8">
    <source>
        <dbReference type="EMBL" id="KYQ56259.1"/>
    </source>
</evidence>
<comment type="subcellular location">
    <subcellularLocation>
        <location evidence="1">Membrane</location>
        <topology evidence="1">Multi-pass membrane protein</topology>
    </subcellularLocation>
</comment>
<evidence type="ECO:0000256" key="5">
    <source>
        <dbReference type="ARBA" id="ARBA00022989"/>
    </source>
</evidence>
<name>A0A151X7E7_9HYME</name>
<sequence length="335" mass="39000">MEENQSFAISQSYSYKEPDERNTQEAIFYKRLIAILLSKLKMQRTDDRLAGTLNIEVFSSEFEYLQNFVNGQGSIREVDRILVNTITQSEHSVCDYMADAFYYFNLLLSNTEYLTHYTSFMKNHEAEIKLMAAQTQFIEMPIACEPHKMSLWDKIHGMFSSTNDCEKYYETIMTNPRLQVTPMLVMTHMFSTAILPLSYLGLLISEFIDNATGKLNFLNRFIITIALFLSICICIILIPFSWIGGSINFGFGPFFRFILQGRQNSNENQDRVERVYERASKKKLKESKKMKRIMLEQNNDLAGGDASRNRIEKCQCENKKPDLDVECVKKEEKDY</sequence>
<keyword evidence="5 7" id="KW-1133">Transmembrane helix</keyword>
<keyword evidence="6 7" id="KW-0472">Membrane</keyword>
<dbReference type="Pfam" id="PF05934">
    <property type="entry name" value="MCLC"/>
    <property type="match status" value="1"/>
</dbReference>
<keyword evidence="4 7" id="KW-0812">Transmembrane</keyword>
<dbReference type="GO" id="GO:0005783">
    <property type="term" value="C:endoplasmic reticulum"/>
    <property type="evidence" value="ECO:0007669"/>
    <property type="project" value="TreeGrafter"/>
</dbReference>
<evidence type="ECO:0000256" key="3">
    <source>
        <dbReference type="ARBA" id="ARBA00015571"/>
    </source>
</evidence>
<dbReference type="Proteomes" id="UP000075809">
    <property type="component" value="Unassembled WGS sequence"/>
</dbReference>
<dbReference type="InterPro" id="IPR009231">
    <property type="entry name" value="Chloride_chnl_CLIC-like"/>
</dbReference>
<evidence type="ECO:0000313" key="9">
    <source>
        <dbReference type="Proteomes" id="UP000075809"/>
    </source>
</evidence>
<organism evidence="8 9">
    <name type="scientific">Mycetomoellerius zeteki</name>
    <dbReference type="NCBI Taxonomy" id="64791"/>
    <lineage>
        <taxon>Eukaryota</taxon>
        <taxon>Metazoa</taxon>
        <taxon>Ecdysozoa</taxon>
        <taxon>Arthropoda</taxon>
        <taxon>Hexapoda</taxon>
        <taxon>Insecta</taxon>
        <taxon>Pterygota</taxon>
        <taxon>Neoptera</taxon>
        <taxon>Endopterygota</taxon>
        <taxon>Hymenoptera</taxon>
        <taxon>Apocrita</taxon>
        <taxon>Aculeata</taxon>
        <taxon>Formicoidea</taxon>
        <taxon>Formicidae</taxon>
        <taxon>Myrmicinae</taxon>
        <taxon>Mycetomoellerius</taxon>
    </lineage>
</organism>
<dbReference type="PANTHER" id="PTHR34093:SF1">
    <property type="entry name" value="CHLORIDE CHANNEL CLIC-LIKE PROTEIN 1"/>
    <property type="match status" value="1"/>
</dbReference>
<keyword evidence="9" id="KW-1185">Reference proteome</keyword>
<dbReference type="EMBL" id="KQ982450">
    <property type="protein sequence ID" value="KYQ56259.1"/>
    <property type="molecule type" value="Genomic_DNA"/>
</dbReference>
<evidence type="ECO:0000256" key="2">
    <source>
        <dbReference type="ARBA" id="ARBA00005944"/>
    </source>
</evidence>
<evidence type="ECO:0000256" key="1">
    <source>
        <dbReference type="ARBA" id="ARBA00004141"/>
    </source>
</evidence>
<dbReference type="GO" id="GO:0005254">
    <property type="term" value="F:chloride channel activity"/>
    <property type="evidence" value="ECO:0007669"/>
    <property type="project" value="TreeGrafter"/>
</dbReference>
<feature type="transmembrane region" description="Helical" evidence="7">
    <location>
        <begin position="217"/>
        <end position="242"/>
    </location>
</feature>
<feature type="transmembrane region" description="Helical" evidence="7">
    <location>
        <begin position="183"/>
        <end position="205"/>
    </location>
</feature>